<dbReference type="Proteomes" id="UP001202479">
    <property type="component" value="Unassembled WGS sequence"/>
</dbReference>
<feature type="compositionally biased region" description="Polar residues" evidence="1">
    <location>
        <begin position="74"/>
        <end position="96"/>
    </location>
</feature>
<sequence>MYGRRSGGGGGGGAYRSTNVYRTRNANYAIFGSTGYRPGYSPGYTTRAKARAGTAYSAPTSQSYNGYYQRKRYSNNGNNEANTKSSGYKVQQQNKARGNEYYQSKARRNEYYNRKPKPNYVSNKSSRQEQRENYATGQRENYATGQRENYATEQSAKYRGSNHTYKKKTVNQTINVDQQQQQQQQRPSRWGRMMGAMRMPMMFMFFSRIMRPSHQEQQPPFPPIHQEQQSPFPPFHQEQSPPFSPIHQEQQLFSPPIHQEQSPPFSPIHQEQQPAFPPIHQEQEQQPPPPPPKEQHTVNNTTRARYPATTSNDHVSVLSDIPSVMNTGSDLLDKARKPASKTKSTEINTGKTADSVHIGSFPMDIIGRVPIARNTIDDITAEDFKSKSPPTHDEPNAVETETQSFSKDSADLSGALSKSPYSIYTGLLDLSPQRTYTLQEL</sequence>
<gene>
    <name evidence="2" type="ORF">KGF56_001166</name>
</gene>
<feature type="region of interest" description="Disordered" evidence="1">
    <location>
        <begin position="213"/>
        <end position="298"/>
    </location>
</feature>
<evidence type="ECO:0000256" key="1">
    <source>
        <dbReference type="SAM" id="MobiDB-lite"/>
    </source>
</evidence>
<dbReference type="RefSeq" id="XP_049181692.1">
    <property type="nucleotide sequence ID" value="XM_049322260.1"/>
</dbReference>
<evidence type="ECO:0000313" key="2">
    <source>
        <dbReference type="EMBL" id="KAI3405947.2"/>
    </source>
</evidence>
<reference evidence="2" key="1">
    <citation type="journal article" date="2022" name="DNA Res.">
        <title>Genome analysis of five recently described species of the CUG-Ser clade uncovers Candida theae as a new hybrid lineage with pathogenic potential in the Candida parapsilosis species complex.</title>
        <authorList>
            <person name="Mixao V."/>
            <person name="Del Olmo V."/>
            <person name="Hegedusova E."/>
            <person name="Saus E."/>
            <person name="Pryszcz L."/>
            <person name="Cillingova A."/>
            <person name="Nosek J."/>
            <person name="Gabaldon T."/>
        </authorList>
    </citation>
    <scope>NUCLEOTIDE SEQUENCE</scope>
    <source>
        <strain evidence="2">CBS 10844</strain>
    </source>
</reference>
<feature type="compositionally biased region" description="Polar residues" evidence="1">
    <location>
        <begin position="237"/>
        <end position="273"/>
    </location>
</feature>
<dbReference type="EMBL" id="JAHUZD010000026">
    <property type="protein sequence ID" value="KAI3405947.2"/>
    <property type="molecule type" value="Genomic_DNA"/>
</dbReference>
<feature type="region of interest" description="Disordered" evidence="1">
    <location>
        <begin position="382"/>
        <end position="417"/>
    </location>
</feature>
<feature type="compositionally biased region" description="Polar residues" evidence="1">
    <location>
        <begin position="133"/>
        <end position="155"/>
    </location>
</feature>
<accession>A0AAI9WZ30</accession>
<dbReference type="GeneID" id="73378783"/>
<comment type="caution">
    <text evidence="2">The sequence shown here is derived from an EMBL/GenBank/DDBJ whole genome shotgun (WGS) entry which is preliminary data.</text>
</comment>
<keyword evidence="3" id="KW-1185">Reference proteome</keyword>
<dbReference type="AlphaFoldDB" id="A0AAI9WZ30"/>
<proteinExistence type="predicted"/>
<organism evidence="2 3">
    <name type="scientific">Candida oxycetoniae</name>
    <dbReference type="NCBI Taxonomy" id="497107"/>
    <lineage>
        <taxon>Eukaryota</taxon>
        <taxon>Fungi</taxon>
        <taxon>Dikarya</taxon>
        <taxon>Ascomycota</taxon>
        <taxon>Saccharomycotina</taxon>
        <taxon>Pichiomycetes</taxon>
        <taxon>Debaryomycetaceae</taxon>
        <taxon>Candida/Lodderomyces clade</taxon>
        <taxon>Candida</taxon>
    </lineage>
</organism>
<name>A0AAI9WZ30_9ASCO</name>
<feature type="region of interest" description="Disordered" evidence="1">
    <location>
        <begin position="72"/>
        <end position="162"/>
    </location>
</feature>
<evidence type="ECO:0000313" key="3">
    <source>
        <dbReference type="Proteomes" id="UP001202479"/>
    </source>
</evidence>
<feature type="compositionally biased region" description="Basic and acidic residues" evidence="1">
    <location>
        <begin position="382"/>
        <end position="395"/>
    </location>
</feature>
<protein>
    <submittedName>
        <fullName evidence="2">Uncharacterized protein</fullName>
    </submittedName>
</protein>